<keyword evidence="1" id="KW-1133">Transmembrane helix</keyword>
<feature type="transmembrane region" description="Helical" evidence="1">
    <location>
        <begin position="15"/>
        <end position="35"/>
    </location>
</feature>
<keyword evidence="1" id="KW-0472">Membrane</keyword>
<dbReference type="AlphaFoldDB" id="A0A1M4ZU15"/>
<evidence type="ECO:0000313" key="3">
    <source>
        <dbReference type="Proteomes" id="UP000184480"/>
    </source>
</evidence>
<proteinExistence type="predicted"/>
<sequence length="38" mass="4414">MRVSVFFICLKTANLRWSITFALIKLSLAFIQLVIDNQ</sequence>
<organism evidence="2 3">
    <name type="scientific">Dysgonomonas macrotermitis</name>
    <dbReference type="NCBI Taxonomy" id="1346286"/>
    <lineage>
        <taxon>Bacteria</taxon>
        <taxon>Pseudomonadati</taxon>
        <taxon>Bacteroidota</taxon>
        <taxon>Bacteroidia</taxon>
        <taxon>Bacteroidales</taxon>
        <taxon>Dysgonomonadaceae</taxon>
        <taxon>Dysgonomonas</taxon>
    </lineage>
</organism>
<gene>
    <name evidence="2" type="ORF">SAMN05444362_104188</name>
</gene>
<protein>
    <submittedName>
        <fullName evidence="2">Uncharacterized protein</fullName>
    </submittedName>
</protein>
<dbReference type="Proteomes" id="UP000184480">
    <property type="component" value="Unassembled WGS sequence"/>
</dbReference>
<keyword evidence="1" id="KW-0812">Transmembrane</keyword>
<name>A0A1M4ZU15_9BACT</name>
<reference evidence="3" key="1">
    <citation type="submission" date="2016-11" db="EMBL/GenBank/DDBJ databases">
        <authorList>
            <person name="Varghese N."/>
            <person name="Submissions S."/>
        </authorList>
    </citation>
    <scope>NUCLEOTIDE SEQUENCE [LARGE SCALE GENOMIC DNA]</scope>
    <source>
        <strain evidence="3">DSM 27370</strain>
    </source>
</reference>
<evidence type="ECO:0000256" key="1">
    <source>
        <dbReference type="SAM" id="Phobius"/>
    </source>
</evidence>
<dbReference type="STRING" id="1346286.SAMN05444362_104188"/>
<evidence type="ECO:0000313" key="2">
    <source>
        <dbReference type="EMBL" id="SHF21425.1"/>
    </source>
</evidence>
<accession>A0A1M4ZU15</accession>
<dbReference type="EMBL" id="FQUC01000004">
    <property type="protein sequence ID" value="SHF21425.1"/>
    <property type="molecule type" value="Genomic_DNA"/>
</dbReference>
<keyword evidence="3" id="KW-1185">Reference proteome</keyword>